<dbReference type="InParanoid" id="D8LXE8"/>
<sequence>MQNFKIPEEKKPALEEFKTYIKQNEVTETLEDQLLFRYLYTSNFNKRSALSRIQRLVAWRRDNNIDSILENEVIKKNHDTISRILLYKTHKTDRYGRPCTMFNVGHLNLRHILCRYSTEEIISAHIYYNEYMDKLSREASKNLGVDYVGNATIIDLDGLSLSRHMNLKAMSIFKEMILIHTYYYPETCDVIYVVNYPPIFNFFWNFIQPWMTTLQKQKLKRIPRPAMLLAYFKAEDLPKIYGGSCECEGGCVPGKAINEKTSAFTDVLTVHGGSAENVELPIASGETIGWYFSTLDREIDFKVLFVQQGKEVETVMQKHVSTQNSLESGKWKAGADGMMRLVFDNSKSSWGSCSVSYEVKIAKGGEELEEEEEWSVCLKKE</sequence>
<dbReference type="Proteomes" id="UP000008312">
    <property type="component" value="Unassembled WGS sequence"/>
</dbReference>
<organism evidence="3">
    <name type="scientific">Blastocystis hominis</name>
    <dbReference type="NCBI Taxonomy" id="12968"/>
    <lineage>
        <taxon>Eukaryota</taxon>
        <taxon>Sar</taxon>
        <taxon>Stramenopiles</taxon>
        <taxon>Bigyra</taxon>
        <taxon>Opalozoa</taxon>
        <taxon>Opalinata</taxon>
        <taxon>Blastocystidae</taxon>
        <taxon>Blastocystis</taxon>
    </lineage>
</organism>
<dbReference type="Gene3D" id="2.60.120.680">
    <property type="entry name" value="GOLD domain"/>
    <property type="match status" value="1"/>
</dbReference>
<protein>
    <recommendedName>
        <fullName evidence="5">CRAL-TRIO domain-containing protein</fullName>
    </recommendedName>
</protein>
<dbReference type="GeneID" id="24922337"/>
<evidence type="ECO:0008006" key="5">
    <source>
        <dbReference type="Google" id="ProtNLM"/>
    </source>
</evidence>
<evidence type="ECO:0000313" key="3">
    <source>
        <dbReference type="EMBL" id="CBK20943.2"/>
    </source>
</evidence>
<evidence type="ECO:0000259" key="1">
    <source>
        <dbReference type="PROSITE" id="PS50191"/>
    </source>
</evidence>
<dbReference type="PANTHER" id="PTHR23324">
    <property type="entry name" value="SEC14 RELATED PROTEIN"/>
    <property type="match status" value="1"/>
</dbReference>
<dbReference type="PANTHER" id="PTHR23324:SF83">
    <property type="entry name" value="SEC14-LIKE PROTEIN 2"/>
    <property type="match status" value="1"/>
</dbReference>
<dbReference type="CDD" id="cd00170">
    <property type="entry name" value="SEC14"/>
    <property type="match status" value="1"/>
</dbReference>
<accession>D8LXE8</accession>
<dbReference type="InterPro" id="IPR036598">
    <property type="entry name" value="GOLD_dom_sf"/>
</dbReference>
<dbReference type="InterPro" id="IPR051064">
    <property type="entry name" value="SEC14/CRAL-TRIO_domain"/>
</dbReference>
<feature type="domain" description="GOLD" evidence="2">
    <location>
        <begin position="261"/>
        <end position="361"/>
    </location>
</feature>
<dbReference type="Gene3D" id="3.40.525.10">
    <property type="entry name" value="CRAL-TRIO lipid binding domain"/>
    <property type="match status" value="1"/>
</dbReference>
<dbReference type="SMART" id="SM00516">
    <property type="entry name" value="SEC14"/>
    <property type="match status" value="1"/>
</dbReference>
<dbReference type="EMBL" id="FN668639">
    <property type="protein sequence ID" value="CBK20943.2"/>
    <property type="molecule type" value="Genomic_DNA"/>
</dbReference>
<evidence type="ECO:0000259" key="2">
    <source>
        <dbReference type="PROSITE" id="PS50866"/>
    </source>
</evidence>
<gene>
    <name evidence="3" type="ORF">GSBLH_T00006212001</name>
</gene>
<dbReference type="OrthoDB" id="1434354at2759"/>
<dbReference type="InterPro" id="IPR036273">
    <property type="entry name" value="CRAL/TRIO_N_dom_sf"/>
</dbReference>
<feature type="domain" description="CRAL-TRIO" evidence="1">
    <location>
        <begin position="77"/>
        <end position="249"/>
    </location>
</feature>
<reference evidence="3" key="1">
    <citation type="submission" date="2010-02" db="EMBL/GenBank/DDBJ databases">
        <title>Sequencing and annotation of the Blastocystis hominis genome.</title>
        <authorList>
            <person name="Wincker P."/>
        </authorList>
    </citation>
    <scope>NUCLEOTIDE SEQUENCE</scope>
    <source>
        <strain evidence="3">Singapore isolate B</strain>
    </source>
</reference>
<dbReference type="InterPro" id="IPR001251">
    <property type="entry name" value="CRAL-TRIO_dom"/>
</dbReference>
<dbReference type="Pfam" id="PF00650">
    <property type="entry name" value="CRAL_TRIO"/>
    <property type="match status" value="1"/>
</dbReference>
<name>D8LXE8_BLAHO</name>
<keyword evidence="4" id="KW-1185">Reference proteome</keyword>
<dbReference type="InterPro" id="IPR036865">
    <property type="entry name" value="CRAL-TRIO_dom_sf"/>
</dbReference>
<dbReference type="AlphaFoldDB" id="D8LXE8"/>
<dbReference type="GO" id="GO:0005737">
    <property type="term" value="C:cytoplasm"/>
    <property type="evidence" value="ECO:0007669"/>
    <property type="project" value="TreeGrafter"/>
</dbReference>
<dbReference type="SUPFAM" id="SSF101576">
    <property type="entry name" value="Supernatant protein factor (SPF), C-terminal domain"/>
    <property type="match status" value="1"/>
</dbReference>
<evidence type="ECO:0000313" key="4">
    <source>
        <dbReference type="Proteomes" id="UP000008312"/>
    </source>
</evidence>
<dbReference type="SUPFAM" id="SSF52087">
    <property type="entry name" value="CRAL/TRIO domain"/>
    <property type="match status" value="1"/>
</dbReference>
<dbReference type="PROSITE" id="PS50191">
    <property type="entry name" value="CRAL_TRIO"/>
    <property type="match status" value="1"/>
</dbReference>
<dbReference type="InterPro" id="IPR009038">
    <property type="entry name" value="GOLD_dom"/>
</dbReference>
<dbReference type="SUPFAM" id="SSF46938">
    <property type="entry name" value="CRAL/TRIO N-terminal domain"/>
    <property type="match status" value="1"/>
</dbReference>
<dbReference type="PROSITE" id="PS50866">
    <property type="entry name" value="GOLD"/>
    <property type="match status" value="1"/>
</dbReference>
<proteinExistence type="predicted"/>
<dbReference type="RefSeq" id="XP_012894991.1">
    <property type="nucleotide sequence ID" value="XM_013039537.1"/>
</dbReference>
<dbReference type="OMA" id="KSWFTAK"/>